<dbReference type="InterPro" id="IPR029063">
    <property type="entry name" value="SAM-dependent_MTases_sf"/>
</dbReference>
<name>A0A812U779_9DINO</name>
<evidence type="ECO:0000256" key="1">
    <source>
        <dbReference type="ARBA" id="ARBA00022603"/>
    </source>
</evidence>
<reference evidence="3" key="1">
    <citation type="submission" date="2021-02" db="EMBL/GenBank/DDBJ databases">
        <authorList>
            <person name="Dougan E. K."/>
            <person name="Rhodes N."/>
            <person name="Thang M."/>
            <person name="Chan C."/>
        </authorList>
    </citation>
    <scope>NUCLEOTIDE SEQUENCE</scope>
</reference>
<evidence type="ECO:0000256" key="2">
    <source>
        <dbReference type="ARBA" id="ARBA00022679"/>
    </source>
</evidence>
<dbReference type="CDD" id="cd02440">
    <property type="entry name" value="AdoMet_MTases"/>
    <property type="match status" value="1"/>
</dbReference>
<dbReference type="SUPFAM" id="SSF53335">
    <property type="entry name" value="S-adenosyl-L-methionine-dependent methyltransferases"/>
    <property type="match status" value="1"/>
</dbReference>
<dbReference type="OrthoDB" id="3548at2759"/>
<keyword evidence="1" id="KW-0489">Methyltransferase</keyword>
<dbReference type="GO" id="GO:0031167">
    <property type="term" value="P:rRNA methylation"/>
    <property type="evidence" value="ECO:0007669"/>
    <property type="project" value="InterPro"/>
</dbReference>
<dbReference type="NCBIfam" id="TIGR00095">
    <property type="entry name" value="16S rRNA (guanine(966)-N(2))-methyltransferase RsmD"/>
    <property type="match status" value="1"/>
</dbReference>
<dbReference type="EMBL" id="CAJNJA010026807">
    <property type="protein sequence ID" value="CAE7565677.1"/>
    <property type="molecule type" value="Genomic_DNA"/>
</dbReference>
<sequence>MTKEKSRQKSGPSQVRIIGGQWRGRKLPFDGGSDLRPTSGRTRETLFNWLRPRIRNAQVLDLFAGSGSLGLEALSQGASHATFVDTDSRTIAALRANVANLGIGGRCSIIKADAMHFLKRMTEPVDIVFLDPPFREPERLIQSVTHLLEHHLVRDCLYLESGDQSLIDQLADVPGLSAYRQTRSGDAYAGLLEIEQ</sequence>
<evidence type="ECO:0000313" key="4">
    <source>
        <dbReference type="Proteomes" id="UP000601435"/>
    </source>
</evidence>
<dbReference type="PANTHER" id="PTHR43542:SF1">
    <property type="entry name" value="METHYLTRANSFERASE"/>
    <property type="match status" value="1"/>
</dbReference>
<dbReference type="GO" id="GO:0003676">
    <property type="term" value="F:nucleic acid binding"/>
    <property type="evidence" value="ECO:0007669"/>
    <property type="project" value="InterPro"/>
</dbReference>
<keyword evidence="4" id="KW-1185">Reference proteome</keyword>
<accession>A0A812U779</accession>
<comment type="caution">
    <text evidence="3">The sequence shown here is derived from an EMBL/GenBank/DDBJ whole genome shotgun (WGS) entry which is preliminary data.</text>
</comment>
<organism evidence="3 4">
    <name type="scientific">Symbiodinium necroappetens</name>
    <dbReference type="NCBI Taxonomy" id="1628268"/>
    <lineage>
        <taxon>Eukaryota</taxon>
        <taxon>Sar</taxon>
        <taxon>Alveolata</taxon>
        <taxon>Dinophyceae</taxon>
        <taxon>Suessiales</taxon>
        <taxon>Symbiodiniaceae</taxon>
        <taxon>Symbiodinium</taxon>
    </lineage>
</organism>
<dbReference type="Pfam" id="PF03602">
    <property type="entry name" value="Cons_hypoth95"/>
    <property type="match status" value="1"/>
</dbReference>
<proteinExistence type="predicted"/>
<keyword evidence="2" id="KW-0808">Transferase</keyword>
<dbReference type="PIRSF" id="PIRSF004553">
    <property type="entry name" value="CHP00095"/>
    <property type="match status" value="1"/>
</dbReference>
<gene>
    <name evidence="3" type="primary">rsmD</name>
    <name evidence="3" type="ORF">SNEC2469_LOCUS16440</name>
</gene>
<dbReference type="Proteomes" id="UP000601435">
    <property type="component" value="Unassembled WGS sequence"/>
</dbReference>
<dbReference type="PANTHER" id="PTHR43542">
    <property type="entry name" value="METHYLTRANSFERASE"/>
    <property type="match status" value="1"/>
</dbReference>
<dbReference type="GO" id="GO:0008168">
    <property type="term" value="F:methyltransferase activity"/>
    <property type="evidence" value="ECO:0007669"/>
    <property type="project" value="UniProtKB-KW"/>
</dbReference>
<dbReference type="AlphaFoldDB" id="A0A812U779"/>
<dbReference type="PROSITE" id="PS00092">
    <property type="entry name" value="N6_MTASE"/>
    <property type="match status" value="1"/>
</dbReference>
<dbReference type="InterPro" id="IPR004398">
    <property type="entry name" value="RNA_MeTrfase_RsmD"/>
</dbReference>
<dbReference type="InterPro" id="IPR002052">
    <property type="entry name" value="DNA_methylase_N6_adenine_CS"/>
</dbReference>
<dbReference type="Gene3D" id="3.40.50.150">
    <property type="entry name" value="Vaccinia Virus protein VP39"/>
    <property type="match status" value="1"/>
</dbReference>
<protein>
    <submittedName>
        <fullName evidence="3">RsmD protein</fullName>
    </submittedName>
</protein>
<evidence type="ECO:0000313" key="3">
    <source>
        <dbReference type="EMBL" id="CAE7565677.1"/>
    </source>
</evidence>